<keyword evidence="2" id="KW-1185">Reference proteome</keyword>
<protein>
    <recommendedName>
        <fullName evidence="3">Winged helix-turn-helix DNA-binding</fullName>
    </recommendedName>
</protein>
<dbReference type="AlphaFoldDB" id="A0A1T5FJZ1"/>
<proteinExistence type="predicted"/>
<organism evidence="1 2">
    <name type="scientific">Alkalitalea saponilacus</name>
    <dbReference type="NCBI Taxonomy" id="889453"/>
    <lineage>
        <taxon>Bacteria</taxon>
        <taxon>Pseudomonadati</taxon>
        <taxon>Bacteroidota</taxon>
        <taxon>Bacteroidia</taxon>
        <taxon>Marinilabiliales</taxon>
        <taxon>Marinilabiliaceae</taxon>
        <taxon>Alkalitalea</taxon>
    </lineage>
</organism>
<evidence type="ECO:0000313" key="1">
    <source>
        <dbReference type="EMBL" id="SKB96479.1"/>
    </source>
</evidence>
<reference evidence="1 2" key="1">
    <citation type="submission" date="2017-02" db="EMBL/GenBank/DDBJ databases">
        <authorList>
            <person name="Peterson S.W."/>
        </authorList>
    </citation>
    <scope>NUCLEOTIDE SEQUENCE [LARGE SCALE GENOMIC DNA]</scope>
    <source>
        <strain evidence="1 2">DSM 24412</strain>
    </source>
</reference>
<dbReference type="OrthoDB" id="194359at2"/>
<sequence>MKTQSQQIKPQDVLLLLKIIIENNTSWNQKPMAEALGLSQSVVSESIARSKFAGLLEPKGKSVNKMALMEFLQYGLRYVFPVQPGPVVRGIPTAHSAAPLNKQILSKENYVWPYGKGTVRGHSILPLYPSVPEAAIKDESIHELLALVDALRIGRAREKELAVAELKKRFGLGE</sequence>
<name>A0A1T5FJZ1_9BACT</name>
<dbReference type="EMBL" id="FUYV01000008">
    <property type="protein sequence ID" value="SKB96479.1"/>
    <property type="molecule type" value="Genomic_DNA"/>
</dbReference>
<gene>
    <name evidence="1" type="ORF">SAMN03080601_01608</name>
</gene>
<dbReference type="KEGG" id="asx:CDL62_09875"/>
<dbReference type="Proteomes" id="UP000191055">
    <property type="component" value="Unassembled WGS sequence"/>
</dbReference>
<accession>A0A1T5FJZ1</accession>
<evidence type="ECO:0008006" key="3">
    <source>
        <dbReference type="Google" id="ProtNLM"/>
    </source>
</evidence>
<dbReference type="RefSeq" id="WP_079557370.1">
    <property type="nucleotide sequence ID" value="NZ_CP021904.1"/>
</dbReference>
<evidence type="ECO:0000313" key="2">
    <source>
        <dbReference type="Proteomes" id="UP000191055"/>
    </source>
</evidence>